<dbReference type="InterPro" id="IPR002201">
    <property type="entry name" value="Glyco_trans_9"/>
</dbReference>
<dbReference type="Gene3D" id="3.40.50.2000">
    <property type="entry name" value="Glycogen Phosphorylase B"/>
    <property type="match status" value="2"/>
</dbReference>
<accession>A0A239FH17</accession>
<reference evidence="4" key="1">
    <citation type="submission" date="2017-06" db="EMBL/GenBank/DDBJ databases">
        <authorList>
            <person name="Varghese N."/>
            <person name="Submissions S."/>
        </authorList>
    </citation>
    <scope>NUCLEOTIDE SEQUENCE [LARGE SCALE GENOMIC DNA]</scope>
    <source>
        <strain evidence="4">NKM1</strain>
    </source>
</reference>
<dbReference type="InterPro" id="IPR051199">
    <property type="entry name" value="LPS_LOS_Heptosyltrfase"/>
</dbReference>
<gene>
    <name evidence="3" type="ORF">SAMN06296052_108163</name>
</gene>
<dbReference type="GO" id="GO:0008713">
    <property type="term" value="F:ADP-heptose-lipopolysaccharide heptosyltransferase activity"/>
    <property type="evidence" value="ECO:0007669"/>
    <property type="project" value="TreeGrafter"/>
</dbReference>
<dbReference type="PANTHER" id="PTHR30160">
    <property type="entry name" value="TETRAACYLDISACCHARIDE 4'-KINASE-RELATED"/>
    <property type="match status" value="1"/>
</dbReference>
<dbReference type="RefSeq" id="WP_089319232.1">
    <property type="nucleotide sequence ID" value="NZ_FZOQ01000008.1"/>
</dbReference>
<dbReference type="Proteomes" id="UP000198432">
    <property type="component" value="Unassembled WGS sequence"/>
</dbReference>
<sequence>MNKRLMKEKTGLMLKDTGLKKVAIFRALQLGDLLCCIPAVRAFKAAYPQAQITLVGLPWAESFVKRFAHYFSGFLCFPGYPGLPEQPFDRGLYIDYLQKSTKENFDLLLQMHGSGVITNPAASMLSARRMGGYYQEGQFKPDEALFMPYPDDKSEVERHLSLMKFLGVPLQGDHLEFPILEEEEQAFSELCSRYELEPQRYVCVHPGARDVKRRWSTASFARVADMMAAKGYKVVLTGSKEEHELAEEMAAAMQHPAVNLAGRTGLGTLGALLKHTRLLFSNDTGVSHVAAAVGAPSVVLFLTSDPARWAPQNRELHKVILRQQIEDTGYVISVVEHTLQEEQAVAHTLKPEELSQGI</sequence>
<evidence type="ECO:0000313" key="3">
    <source>
        <dbReference type="EMBL" id="SNS55603.1"/>
    </source>
</evidence>
<dbReference type="SUPFAM" id="SSF53756">
    <property type="entry name" value="UDP-Glycosyltransferase/glycogen phosphorylase"/>
    <property type="match status" value="1"/>
</dbReference>
<evidence type="ECO:0000313" key="4">
    <source>
        <dbReference type="Proteomes" id="UP000198432"/>
    </source>
</evidence>
<dbReference type="CDD" id="cd03789">
    <property type="entry name" value="GT9_LPS_heptosyltransferase"/>
    <property type="match status" value="1"/>
</dbReference>
<dbReference type="PANTHER" id="PTHR30160:SF1">
    <property type="entry name" value="LIPOPOLYSACCHARIDE 1,2-N-ACETYLGLUCOSAMINETRANSFERASE-RELATED"/>
    <property type="match status" value="1"/>
</dbReference>
<dbReference type="GO" id="GO:0009244">
    <property type="term" value="P:lipopolysaccharide core region biosynthetic process"/>
    <property type="evidence" value="ECO:0007669"/>
    <property type="project" value="TreeGrafter"/>
</dbReference>
<evidence type="ECO:0000256" key="2">
    <source>
        <dbReference type="ARBA" id="ARBA00022679"/>
    </source>
</evidence>
<keyword evidence="4" id="KW-1185">Reference proteome</keyword>
<proteinExistence type="predicted"/>
<keyword evidence="1" id="KW-0328">Glycosyltransferase</keyword>
<dbReference type="AlphaFoldDB" id="A0A239FH17"/>
<organism evidence="3 4">
    <name type="scientific">Pontibacter ummariensis</name>
    <dbReference type="NCBI Taxonomy" id="1610492"/>
    <lineage>
        <taxon>Bacteria</taxon>
        <taxon>Pseudomonadati</taxon>
        <taxon>Bacteroidota</taxon>
        <taxon>Cytophagia</taxon>
        <taxon>Cytophagales</taxon>
        <taxon>Hymenobacteraceae</taxon>
        <taxon>Pontibacter</taxon>
    </lineage>
</organism>
<dbReference type="Pfam" id="PF01075">
    <property type="entry name" value="Glyco_transf_9"/>
    <property type="match status" value="1"/>
</dbReference>
<evidence type="ECO:0000256" key="1">
    <source>
        <dbReference type="ARBA" id="ARBA00022676"/>
    </source>
</evidence>
<keyword evidence="2 3" id="KW-0808">Transferase</keyword>
<name>A0A239FH17_9BACT</name>
<protein>
    <submittedName>
        <fullName evidence="3">ADP-heptose:LPS heptosyltransferase</fullName>
    </submittedName>
</protein>
<dbReference type="GO" id="GO:0005829">
    <property type="term" value="C:cytosol"/>
    <property type="evidence" value="ECO:0007669"/>
    <property type="project" value="TreeGrafter"/>
</dbReference>
<dbReference type="OrthoDB" id="9797795at2"/>
<dbReference type="EMBL" id="FZOQ01000008">
    <property type="protein sequence ID" value="SNS55603.1"/>
    <property type="molecule type" value="Genomic_DNA"/>
</dbReference>